<name>A0A3N5DDC7_9ENTR</name>
<keyword evidence="4" id="KW-1185">Reference proteome</keyword>
<feature type="transmembrane region" description="Helical" evidence="1">
    <location>
        <begin position="259"/>
        <end position="280"/>
    </location>
</feature>
<gene>
    <name evidence="3" type="ORF">EHN07_12090</name>
</gene>
<keyword evidence="1" id="KW-1133">Transmembrane helix</keyword>
<dbReference type="Proteomes" id="UP000268615">
    <property type="component" value="Unassembled WGS sequence"/>
</dbReference>
<dbReference type="EMBL" id="RPOH01000046">
    <property type="protein sequence ID" value="RPH26488.1"/>
    <property type="molecule type" value="Genomic_DNA"/>
</dbReference>
<feature type="domain" description="DUF112" evidence="2">
    <location>
        <begin position="21"/>
        <end position="439"/>
    </location>
</feature>
<feature type="transmembrane region" description="Helical" evidence="1">
    <location>
        <begin position="21"/>
        <end position="50"/>
    </location>
</feature>
<feature type="transmembrane region" description="Helical" evidence="1">
    <location>
        <begin position="167"/>
        <end position="185"/>
    </location>
</feature>
<proteinExistence type="predicted"/>
<dbReference type="RefSeq" id="WP_124024388.1">
    <property type="nucleotide sequence ID" value="NZ_RPOH01000046.1"/>
</dbReference>
<dbReference type="Pfam" id="PF01970">
    <property type="entry name" value="TctA"/>
    <property type="match status" value="1"/>
</dbReference>
<dbReference type="OrthoDB" id="9781349at2"/>
<evidence type="ECO:0000256" key="1">
    <source>
        <dbReference type="SAM" id="Phobius"/>
    </source>
</evidence>
<protein>
    <submittedName>
        <fullName evidence="3">C4-dicarboxylate ABC transporter permease</fullName>
    </submittedName>
</protein>
<dbReference type="InterPro" id="IPR002823">
    <property type="entry name" value="DUF112_TM"/>
</dbReference>
<feature type="transmembrane region" description="Helical" evidence="1">
    <location>
        <begin position="109"/>
        <end position="133"/>
    </location>
</feature>
<feature type="transmembrane region" description="Helical" evidence="1">
    <location>
        <begin position="62"/>
        <end position="83"/>
    </location>
</feature>
<keyword evidence="1" id="KW-0472">Membrane</keyword>
<sequence>MFESELLMQGISSLLSHPQALIFASLGVMLGILIGALPGLTATMGVAILLPFTYGMDPVSGLLMICGVFFGGVYGGSITAILLKIPGTPAAAATAIDGYEMTKQGKAGLALSTATFSSFSGGTISIIVLMFLSPVLAGWALKFSASESFALAIFGLSIIASISGESLIKGLIAGVGGLLVATIGLDPMGGFPRFTGGFVELMNVPFIPVMIGLFAASEAFRSMEQNQAIRRGTKVAIGSLLIPWKVMRNLVGTILRSSGLGVFIGMVPGAGADIAAFVAYNETRRFSKTPETFGKGEIKAVASCEAGANGCTGGALLPMLTLGIPGDAVTAIMLGALTLQGMQPGPLMFSEHGDMVYTLFVGMIFCYIMLLILGLLSLKVVTNVVKIPNNILTPLILALCVVGTYALNNSLFDVGIMLIAGVVGYFMQKGGYPASPVVLALIMGPMAESNFRRAMSLSGGSLDFLYTRPITLALLSLATVTLLTPVIRKLLIIRRQR</sequence>
<evidence type="ECO:0000313" key="3">
    <source>
        <dbReference type="EMBL" id="RPH26488.1"/>
    </source>
</evidence>
<evidence type="ECO:0000313" key="4">
    <source>
        <dbReference type="Proteomes" id="UP000268615"/>
    </source>
</evidence>
<feature type="transmembrane region" description="Helical" evidence="1">
    <location>
        <begin position="356"/>
        <end position="376"/>
    </location>
</feature>
<feature type="transmembrane region" description="Helical" evidence="1">
    <location>
        <begin position="467"/>
        <end position="487"/>
    </location>
</feature>
<feature type="transmembrane region" description="Helical" evidence="1">
    <location>
        <begin position="197"/>
        <end position="216"/>
    </location>
</feature>
<dbReference type="PANTHER" id="PTHR35342">
    <property type="entry name" value="TRICARBOXYLIC TRANSPORT PROTEIN"/>
    <property type="match status" value="1"/>
</dbReference>
<accession>A0A3N5DDC7</accession>
<feature type="transmembrane region" description="Helical" evidence="1">
    <location>
        <begin position="396"/>
        <end position="423"/>
    </location>
</feature>
<keyword evidence="1" id="KW-0812">Transmembrane</keyword>
<evidence type="ECO:0000259" key="2">
    <source>
        <dbReference type="Pfam" id="PF01970"/>
    </source>
</evidence>
<dbReference type="AlphaFoldDB" id="A0A3N5DDC7"/>
<dbReference type="PANTHER" id="PTHR35342:SF5">
    <property type="entry name" value="TRICARBOXYLIC TRANSPORT PROTEIN"/>
    <property type="match status" value="1"/>
</dbReference>
<organism evidence="3 4">
    <name type="scientific">Buttiauxella warmboldiae</name>
    <dbReference type="NCBI Taxonomy" id="82993"/>
    <lineage>
        <taxon>Bacteria</taxon>
        <taxon>Pseudomonadati</taxon>
        <taxon>Pseudomonadota</taxon>
        <taxon>Gammaproteobacteria</taxon>
        <taxon>Enterobacterales</taxon>
        <taxon>Enterobacteriaceae</taxon>
        <taxon>Buttiauxella</taxon>
    </lineage>
</organism>
<comment type="caution">
    <text evidence="3">The sequence shown here is derived from an EMBL/GenBank/DDBJ whole genome shotgun (WGS) entry which is preliminary data.</text>
</comment>
<reference evidence="3 4" key="1">
    <citation type="submission" date="2018-11" db="EMBL/GenBank/DDBJ databases">
        <title>Draft genome sequence of Buttiauxella warmboldiae CCUG 35512.</title>
        <authorList>
            <person name="Salva-Serra F."/>
            <person name="Marathe N."/>
            <person name="Moore E."/>
            <person name="Svensson L."/>
            <person name="Engstrom-Jakobsson H."/>
        </authorList>
    </citation>
    <scope>NUCLEOTIDE SEQUENCE [LARGE SCALE GENOMIC DNA]</scope>
    <source>
        <strain evidence="3 4">CCUG 35512</strain>
    </source>
</reference>